<evidence type="ECO:0000313" key="6">
    <source>
        <dbReference type="Proteomes" id="UP000298327"/>
    </source>
</evidence>
<evidence type="ECO:0000256" key="4">
    <source>
        <dbReference type="ARBA" id="ARBA00022691"/>
    </source>
</evidence>
<reference evidence="5 6" key="1">
    <citation type="submission" date="2019-02" db="EMBL/GenBank/DDBJ databases">
        <title>Genome sequencing of the rare red list fungi Dentipellis fragilis.</title>
        <authorList>
            <person name="Buettner E."/>
            <person name="Kellner H."/>
        </authorList>
    </citation>
    <scope>NUCLEOTIDE SEQUENCE [LARGE SCALE GENOMIC DNA]</scope>
    <source>
        <strain evidence="5 6">DSM 105465</strain>
    </source>
</reference>
<name>A0A4Y9YSY8_9AGAM</name>
<dbReference type="Gene3D" id="3.40.50.150">
    <property type="entry name" value="Vaccinia Virus protein VP39"/>
    <property type="match status" value="1"/>
</dbReference>
<dbReference type="Proteomes" id="UP000298327">
    <property type="component" value="Unassembled WGS sequence"/>
</dbReference>
<keyword evidence="4" id="KW-0949">S-adenosyl-L-methionine</keyword>
<keyword evidence="1" id="KW-0489">Methyltransferase</keyword>
<keyword evidence="6" id="KW-1185">Reference proteome</keyword>
<dbReference type="PANTHER" id="PTHR43464">
    <property type="entry name" value="METHYLTRANSFERASE"/>
    <property type="match status" value="1"/>
</dbReference>
<dbReference type="CDD" id="cd02440">
    <property type="entry name" value="AdoMet_MTases"/>
    <property type="match status" value="1"/>
</dbReference>
<evidence type="ECO:0000313" key="5">
    <source>
        <dbReference type="EMBL" id="TFY65676.1"/>
    </source>
</evidence>
<organism evidence="5 6">
    <name type="scientific">Dentipellis fragilis</name>
    <dbReference type="NCBI Taxonomy" id="205917"/>
    <lineage>
        <taxon>Eukaryota</taxon>
        <taxon>Fungi</taxon>
        <taxon>Dikarya</taxon>
        <taxon>Basidiomycota</taxon>
        <taxon>Agaricomycotina</taxon>
        <taxon>Agaricomycetes</taxon>
        <taxon>Russulales</taxon>
        <taxon>Hericiaceae</taxon>
        <taxon>Dentipellis</taxon>
    </lineage>
</organism>
<dbReference type="OrthoDB" id="3265906at2759"/>
<dbReference type="AlphaFoldDB" id="A0A4Y9YSY8"/>
<dbReference type="GO" id="GO:0061542">
    <property type="term" value="F:3-demethylubiquinol 3-O-methyltransferase activity"/>
    <property type="evidence" value="ECO:0007669"/>
    <property type="project" value="InterPro"/>
</dbReference>
<dbReference type="InterPro" id="IPR029063">
    <property type="entry name" value="SAM-dependent_MTases_sf"/>
</dbReference>
<proteinExistence type="predicted"/>
<protein>
    <recommendedName>
        <fullName evidence="7">Methyltransferase type 11 domain-containing protein</fullName>
    </recommendedName>
</protein>
<dbReference type="PANTHER" id="PTHR43464:SF19">
    <property type="entry name" value="UBIQUINONE BIOSYNTHESIS O-METHYLTRANSFERASE, MITOCHONDRIAL"/>
    <property type="match status" value="1"/>
</dbReference>
<feature type="non-terminal residue" evidence="5">
    <location>
        <position position="1"/>
    </location>
</feature>
<dbReference type="STRING" id="205917.A0A4Y9YSY8"/>
<gene>
    <name evidence="5" type="ORF">EVG20_g5421</name>
</gene>
<sequence>PTRAQFVRDKVLEAALDDHGETQTRGDALALQGLDVLDVGCGGGILSESLARMGARTLGVDASASNIAIASLHAAQDRLLAPAAGRLAYRHASAEELVREPRRFDVVCSMEVIEHVNNPAAFLASCAELVKPGGHLFLSTIARTPLAYLLTIFAAEDALRLVAPGTHTYSKFVNPGELVDFFARHGTTEAGGQPWISRTFGGQPARREAEVRGMVYVPWRGEWVLAPRVAGSWGAECNYLFWTKNISHLICSGGHGRRYVNKTRPYNERLGLFVHRLKGIFNDSHEVCPSWAAPS</sequence>
<dbReference type="GO" id="GO:0005739">
    <property type="term" value="C:mitochondrion"/>
    <property type="evidence" value="ECO:0007669"/>
    <property type="project" value="TreeGrafter"/>
</dbReference>
<evidence type="ECO:0008006" key="7">
    <source>
        <dbReference type="Google" id="ProtNLM"/>
    </source>
</evidence>
<evidence type="ECO:0000256" key="2">
    <source>
        <dbReference type="ARBA" id="ARBA00022679"/>
    </source>
</evidence>
<keyword evidence="3" id="KW-0831">Ubiquinone biosynthesis</keyword>
<dbReference type="NCBIfam" id="TIGR01983">
    <property type="entry name" value="UbiG"/>
    <property type="match status" value="1"/>
</dbReference>
<evidence type="ECO:0000256" key="3">
    <source>
        <dbReference type="ARBA" id="ARBA00022688"/>
    </source>
</evidence>
<evidence type="ECO:0000256" key="1">
    <source>
        <dbReference type="ARBA" id="ARBA00022603"/>
    </source>
</evidence>
<comment type="caution">
    <text evidence="5">The sequence shown here is derived from an EMBL/GenBank/DDBJ whole genome shotgun (WGS) entry which is preliminary data.</text>
</comment>
<accession>A0A4Y9YSY8</accession>
<dbReference type="InterPro" id="IPR010233">
    <property type="entry name" value="UbiG_MeTrfase"/>
</dbReference>
<dbReference type="GO" id="GO:0010420">
    <property type="term" value="F:polyprenyldihydroxybenzoate methyltransferase activity"/>
    <property type="evidence" value="ECO:0007669"/>
    <property type="project" value="InterPro"/>
</dbReference>
<dbReference type="GO" id="GO:0032259">
    <property type="term" value="P:methylation"/>
    <property type="evidence" value="ECO:0007669"/>
    <property type="project" value="UniProtKB-KW"/>
</dbReference>
<dbReference type="Pfam" id="PF13489">
    <property type="entry name" value="Methyltransf_23"/>
    <property type="match status" value="1"/>
</dbReference>
<dbReference type="SUPFAM" id="SSF53335">
    <property type="entry name" value="S-adenosyl-L-methionine-dependent methyltransferases"/>
    <property type="match status" value="1"/>
</dbReference>
<keyword evidence="2" id="KW-0808">Transferase</keyword>
<dbReference type="EMBL" id="SEOQ01000319">
    <property type="protein sequence ID" value="TFY65676.1"/>
    <property type="molecule type" value="Genomic_DNA"/>
</dbReference>